<dbReference type="InterPro" id="IPR011701">
    <property type="entry name" value="MFS"/>
</dbReference>
<dbReference type="GO" id="GO:0022857">
    <property type="term" value="F:transmembrane transporter activity"/>
    <property type="evidence" value="ECO:0007669"/>
    <property type="project" value="InterPro"/>
</dbReference>
<evidence type="ECO:0000256" key="1">
    <source>
        <dbReference type="ARBA" id="ARBA00004651"/>
    </source>
</evidence>
<keyword evidence="2" id="KW-0813">Transport</keyword>
<feature type="transmembrane region" description="Helical" evidence="7">
    <location>
        <begin position="57"/>
        <end position="77"/>
    </location>
</feature>
<feature type="transmembrane region" description="Helical" evidence="7">
    <location>
        <begin position="84"/>
        <end position="104"/>
    </location>
</feature>
<feature type="transmembrane region" description="Helical" evidence="7">
    <location>
        <begin position="305"/>
        <end position="325"/>
    </location>
</feature>
<dbReference type="InterPro" id="IPR004638">
    <property type="entry name" value="EmrB-like"/>
</dbReference>
<name>A0A0R1FA44_9LACO</name>
<dbReference type="SUPFAM" id="SSF103473">
    <property type="entry name" value="MFS general substrate transporter"/>
    <property type="match status" value="1"/>
</dbReference>
<keyword evidence="4 7" id="KW-0812">Transmembrane</keyword>
<dbReference type="CDD" id="cd17503">
    <property type="entry name" value="MFS_LmrB_MDR_like"/>
    <property type="match status" value="1"/>
</dbReference>
<keyword evidence="5 7" id="KW-1133">Transmembrane helix</keyword>
<evidence type="ECO:0000256" key="2">
    <source>
        <dbReference type="ARBA" id="ARBA00022448"/>
    </source>
</evidence>
<dbReference type="PANTHER" id="PTHR42718">
    <property type="entry name" value="MAJOR FACILITATOR SUPERFAMILY MULTIDRUG TRANSPORTER MFSC"/>
    <property type="match status" value="1"/>
</dbReference>
<dbReference type="NCBIfam" id="TIGR00711">
    <property type="entry name" value="efflux_EmrB"/>
    <property type="match status" value="1"/>
</dbReference>
<evidence type="ECO:0000256" key="4">
    <source>
        <dbReference type="ARBA" id="ARBA00022692"/>
    </source>
</evidence>
<feature type="transmembrane region" description="Helical" evidence="7">
    <location>
        <begin position="230"/>
        <end position="252"/>
    </location>
</feature>
<keyword evidence="6 7" id="KW-0472">Membrane</keyword>
<protein>
    <submittedName>
        <fullName evidence="9">Major facilitator superfamily permease</fullName>
    </submittedName>
</protein>
<dbReference type="AlphaFoldDB" id="A0A0R1FA44"/>
<evidence type="ECO:0000256" key="3">
    <source>
        <dbReference type="ARBA" id="ARBA00022475"/>
    </source>
</evidence>
<feature type="transmembrane region" description="Helical" evidence="7">
    <location>
        <begin position="18"/>
        <end position="37"/>
    </location>
</feature>
<dbReference type="PANTHER" id="PTHR42718:SF24">
    <property type="entry name" value="MAJOR FACILITATOR SUPERFAMILY (MFS) PROFILE DOMAIN-CONTAINING PROTEIN"/>
    <property type="match status" value="1"/>
</dbReference>
<evidence type="ECO:0000259" key="8">
    <source>
        <dbReference type="PROSITE" id="PS50850"/>
    </source>
</evidence>
<proteinExistence type="predicted"/>
<dbReference type="PROSITE" id="PS50850">
    <property type="entry name" value="MFS"/>
    <property type="match status" value="1"/>
</dbReference>
<evidence type="ECO:0000256" key="5">
    <source>
        <dbReference type="ARBA" id="ARBA00022989"/>
    </source>
</evidence>
<dbReference type="Gene3D" id="1.20.1250.20">
    <property type="entry name" value="MFS general substrate transporter like domains"/>
    <property type="match status" value="1"/>
</dbReference>
<reference evidence="9 10" key="1">
    <citation type="journal article" date="2015" name="Genome Announc.">
        <title>Expanding the biotechnology potential of lactobacilli through comparative genomics of 213 strains and associated genera.</title>
        <authorList>
            <person name="Sun Z."/>
            <person name="Harris H.M."/>
            <person name="McCann A."/>
            <person name="Guo C."/>
            <person name="Argimon S."/>
            <person name="Zhang W."/>
            <person name="Yang X."/>
            <person name="Jeffery I.B."/>
            <person name="Cooney J.C."/>
            <person name="Kagawa T.F."/>
            <person name="Liu W."/>
            <person name="Song Y."/>
            <person name="Salvetti E."/>
            <person name="Wrobel A."/>
            <person name="Rasinkangas P."/>
            <person name="Parkhill J."/>
            <person name="Rea M.C."/>
            <person name="O'Sullivan O."/>
            <person name="Ritari J."/>
            <person name="Douillard F.P."/>
            <person name="Paul Ross R."/>
            <person name="Yang R."/>
            <person name="Briner A.E."/>
            <person name="Felis G.E."/>
            <person name="de Vos W.M."/>
            <person name="Barrangou R."/>
            <person name="Klaenhammer T.R."/>
            <person name="Caufield P.W."/>
            <person name="Cui Y."/>
            <person name="Zhang H."/>
            <person name="O'Toole P.W."/>
        </authorList>
    </citation>
    <scope>NUCLEOTIDE SEQUENCE [LARGE SCALE GENOMIC DNA]</scope>
    <source>
        <strain evidence="9 10">DSM 20001</strain>
    </source>
</reference>
<dbReference type="PRINTS" id="PR01036">
    <property type="entry name" value="TCRTETB"/>
</dbReference>
<dbReference type="InterPro" id="IPR036259">
    <property type="entry name" value="MFS_trans_sf"/>
</dbReference>
<dbReference type="GeneID" id="65918417"/>
<feature type="transmembrane region" description="Helical" evidence="7">
    <location>
        <begin position="142"/>
        <end position="165"/>
    </location>
</feature>
<feature type="transmembrane region" description="Helical" evidence="7">
    <location>
        <begin position="457"/>
        <end position="476"/>
    </location>
</feature>
<dbReference type="Gene3D" id="1.20.1720.10">
    <property type="entry name" value="Multidrug resistance protein D"/>
    <property type="match status" value="1"/>
</dbReference>
<feature type="transmembrane region" description="Helical" evidence="7">
    <location>
        <begin position="204"/>
        <end position="224"/>
    </location>
</feature>
<evidence type="ECO:0000256" key="7">
    <source>
        <dbReference type="SAM" id="Phobius"/>
    </source>
</evidence>
<feature type="transmembrane region" description="Helical" evidence="7">
    <location>
        <begin position="264"/>
        <end position="285"/>
    </location>
</feature>
<dbReference type="PATRIC" id="fig|913848.6.peg.327"/>
<dbReference type="RefSeq" id="WP_010010449.1">
    <property type="nucleotide sequence ID" value="NZ_AZCN01000012.1"/>
</dbReference>
<feature type="transmembrane region" description="Helical" evidence="7">
    <location>
        <begin position="362"/>
        <end position="383"/>
    </location>
</feature>
<keyword evidence="3" id="KW-1003">Cell membrane</keyword>
<gene>
    <name evidence="9" type="ORF">FD22_GL000325</name>
</gene>
<comment type="caution">
    <text evidence="9">The sequence shown here is derived from an EMBL/GenBank/DDBJ whole genome shotgun (WGS) entry which is preliminary data.</text>
</comment>
<dbReference type="GO" id="GO:0005886">
    <property type="term" value="C:plasma membrane"/>
    <property type="evidence" value="ECO:0007669"/>
    <property type="project" value="UniProtKB-SubCell"/>
</dbReference>
<sequence length="489" mass="52419">MAKTQSLDANGKPYNRGLLLATVIIGTFATVLTQTLLATAYPTLMDAFDISTATVQWLTTGFLLVNGIMIPISAWLINRFNSKYLYISAMVIFFIGTWICWQAPNFAMLLTGRLVEAVGVGLSMPLMQTIALSIFPPQQRGAAMGAVGLAIGLAPAIGPTLSGWVIDTYNWRVLFSMILPIAGIVIIASFFTMRKVLETSKPSLDILSAVLSTIGFGSLLYGFSEVGTEGWGSSIVIIGIAVGVVFIALFAWRQLKMANPFLELHVFQTPAFTLATILSGVVNMAMVGAEMVLPMYIQTVRGESAFHSGLTLLPGAIMIGIMSPITGRIFDRLGARHLAITGMTLLTIGTIPFIFLTKSTPMINLIILYAIRMFGIAMVMMPVTTAGMNALPLHLISHGTAVNNTLRQVASSVGTAILISVLTNVTNNQMPGKHVLHNLPLQYKDQAMSAVVSGYKAAFIVAALFCAIGLFVTFFVHDKKAPSVTGGDK</sequence>
<organism evidence="9 10">
    <name type="scientific">Loigolactobacillus coryniformis subsp. coryniformis KCTC 3167 = DSM 20001</name>
    <dbReference type="NCBI Taxonomy" id="913848"/>
    <lineage>
        <taxon>Bacteria</taxon>
        <taxon>Bacillati</taxon>
        <taxon>Bacillota</taxon>
        <taxon>Bacilli</taxon>
        <taxon>Lactobacillales</taxon>
        <taxon>Lactobacillaceae</taxon>
        <taxon>Loigolactobacillus</taxon>
    </lineage>
</organism>
<evidence type="ECO:0000313" key="10">
    <source>
        <dbReference type="Proteomes" id="UP000051181"/>
    </source>
</evidence>
<feature type="domain" description="Major facilitator superfamily (MFS) profile" evidence="8">
    <location>
        <begin position="19"/>
        <end position="481"/>
    </location>
</feature>
<dbReference type="Pfam" id="PF07690">
    <property type="entry name" value="MFS_1"/>
    <property type="match status" value="1"/>
</dbReference>
<evidence type="ECO:0000256" key="6">
    <source>
        <dbReference type="ARBA" id="ARBA00023136"/>
    </source>
</evidence>
<dbReference type="Proteomes" id="UP000051181">
    <property type="component" value="Unassembled WGS sequence"/>
</dbReference>
<feature type="transmembrane region" description="Helical" evidence="7">
    <location>
        <begin position="171"/>
        <end position="192"/>
    </location>
</feature>
<feature type="transmembrane region" description="Helical" evidence="7">
    <location>
        <begin position="337"/>
        <end position="356"/>
    </location>
</feature>
<dbReference type="EMBL" id="AZCN01000012">
    <property type="protein sequence ID" value="KRK18588.1"/>
    <property type="molecule type" value="Genomic_DNA"/>
</dbReference>
<evidence type="ECO:0000313" key="9">
    <source>
        <dbReference type="EMBL" id="KRK18588.1"/>
    </source>
</evidence>
<dbReference type="eggNOG" id="COG2814">
    <property type="taxonomic scope" value="Bacteria"/>
</dbReference>
<comment type="subcellular location">
    <subcellularLocation>
        <location evidence="1">Cell membrane</location>
        <topology evidence="1">Multi-pass membrane protein</topology>
    </subcellularLocation>
</comment>
<dbReference type="InterPro" id="IPR020846">
    <property type="entry name" value="MFS_dom"/>
</dbReference>
<accession>A0A0R1FA44</accession>